<keyword evidence="4" id="KW-1185">Reference proteome</keyword>
<dbReference type="SUPFAM" id="SSF47413">
    <property type="entry name" value="lambda repressor-like DNA-binding domains"/>
    <property type="match status" value="1"/>
</dbReference>
<accession>A0A937FIY4</accession>
<evidence type="ECO:0000313" key="3">
    <source>
        <dbReference type="EMBL" id="MBL4933022.1"/>
    </source>
</evidence>
<evidence type="ECO:0000256" key="1">
    <source>
        <dbReference type="ARBA" id="ARBA00023125"/>
    </source>
</evidence>
<reference evidence="3" key="1">
    <citation type="submission" date="2021-01" db="EMBL/GenBank/DDBJ databases">
        <title>Genome public.</title>
        <authorList>
            <person name="Liu C."/>
            <person name="Sun Q."/>
        </authorList>
    </citation>
    <scope>NUCLEOTIDE SEQUENCE</scope>
    <source>
        <strain evidence="3">YIM B02565</strain>
    </source>
</reference>
<dbReference type="CDD" id="cd00093">
    <property type="entry name" value="HTH_XRE"/>
    <property type="match status" value="1"/>
</dbReference>
<name>A0A937FIY4_9CLOT</name>
<feature type="domain" description="HTH cro/C1-type" evidence="2">
    <location>
        <begin position="8"/>
        <end position="62"/>
    </location>
</feature>
<dbReference type="Proteomes" id="UP000623681">
    <property type="component" value="Unassembled WGS sequence"/>
</dbReference>
<dbReference type="EMBL" id="JAESWA010000023">
    <property type="protein sequence ID" value="MBL4933022.1"/>
    <property type="molecule type" value="Genomic_DNA"/>
</dbReference>
<dbReference type="SMART" id="SM00530">
    <property type="entry name" value="HTH_XRE"/>
    <property type="match status" value="1"/>
</dbReference>
<dbReference type="Gene3D" id="1.10.260.40">
    <property type="entry name" value="lambda repressor-like DNA-binding domains"/>
    <property type="match status" value="1"/>
</dbReference>
<gene>
    <name evidence="3" type="ORF">JK634_14505</name>
</gene>
<sequence>MDSFGKRLKQLRLNKELTQAQLGKIFNVTNVGVAKWESDDRFPDKGMLIKLADYFDVSIDYLLCRTDNPEAKTYKANVNGDEIEVEIHKNYPHDLSPEEVELLINQLRNVGFDVDKLIEKAKKEKNM</sequence>
<dbReference type="Pfam" id="PF01381">
    <property type="entry name" value="HTH_3"/>
    <property type="match status" value="1"/>
</dbReference>
<dbReference type="GO" id="GO:0003677">
    <property type="term" value="F:DNA binding"/>
    <property type="evidence" value="ECO:0007669"/>
    <property type="project" value="UniProtKB-KW"/>
</dbReference>
<dbReference type="PANTHER" id="PTHR46558">
    <property type="entry name" value="TRACRIPTIONAL REGULATORY PROTEIN-RELATED-RELATED"/>
    <property type="match status" value="1"/>
</dbReference>
<dbReference type="AlphaFoldDB" id="A0A937FIY4"/>
<dbReference type="RefSeq" id="WP_202768396.1">
    <property type="nucleotide sequence ID" value="NZ_JAESWA010000023.1"/>
</dbReference>
<organism evidence="3 4">
    <name type="scientific">Clostridium paridis</name>
    <dbReference type="NCBI Taxonomy" id="2803863"/>
    <lineage>
        <taxon>Bacteria</taxon>
        <taxon>Bacillati</taxon>
        <taxon>Bacillota</taxon>
        <taxon>Clostridia</taxon>
        <taxon>Eubacteriales</taxon>
        <taxon>Clostridiaceae</taxon>
        <taxon>Clostridium</taxon>
    </lineage>
</organism>
<evidence type="ECO:0000259" key="2">
    <source>
        <dbReference type="PROSITE" id="PS50943"/>
    </source>
</evidence>
<keyword evidence="1" id="KW-0238">DNA-binding</keyword>
<proteinExistence type="predicted"/>
<dbReference type="PROSITE" id="PS50943">
    <property type="entry name" value="HTH_CROC1"/>
    <property type="match status" value="1"/>
</dbReference>
<dbReference type="PANTHER" id="PTHR46558:SF11">
    <property type="entry name" value="HTH-TYPE TRANSCRIPTIONAL REGULATOR XRE"/>
    <property type="match status" value="1"/>
</dbReference>
<dbReference type="InterPro" id="IPR010982">
    <property type="entry name" value="Lambda_DNA-bd_dom_sf"/>
</dbReference>
<dbReference type="InterPro" id="IPR001387">
    <property type="entry name" value="Cro/C1-type_HTH"/>
</dbReference>
<protein>
    <submittedName>
        <fullName evidence="3">Helix-turn-helix transcriptional regulator</fullName>
    </submittedName>
</protein>
<evidence type="ECO:0000313" key="4">
    <source>
        <dbReference type="Proteomes" id="UP000623681"/>
    </source>
</evidence>
<comment type="caution">
    <text evidence="3">The sequence shown here is derived from an EMBL/GenBank/DDBJ whole genome shotgun (WGS) entry which is preliminary data.</text>
</comment>